<evidence type="ECO:0000313" key="2">
    <source>
        <dbReference type="EMBL" id="AUW42652.1"/>
    </source>
</evidence>
<dbReference type="Proteomes" id="UP000238523">
    <property type="component" value="Chromosome"/>
</dbReference>
<dbReference type="SUPFAM" id="SSF50090">
    <property type="entry name" value="Electron transport accessory proteins"/>
    <property type="match status" value="1"/>
</dbReference>
<dbReference type="EMBL" id="CP025012">
    <property type="protein sequence ID" value="AUW42652.1"/>
    <property type="molecule type" value="Genomic_DNA"/>
</dbReference>
<dbReference type="InterPro" id="IPR024690">
    <property type="entry name" value="CN_hydtase_beta_dom_C"/>
</dbReference>
<dbReference type="RefSeq" id="WP_105006189.1">
    <property type="nucleotide sequence ID" value="NZ_CP025012.1"/>
</dbReference>
<gene>
    <name evidence="2" type="ORF">CUJ84_Chr002292</name>
</gene>
<sequence length="116" mass="12677">MKSAHTPTKKLDGIVPAFGELPIFAVGQSVKVSDRAPVGHYRVPTYLRGKTAVVEAIMEPKAVNNEEEAFGRNAGSVRHYYRIAVPMTAIWSDYAGSPDDGLRIEVFETWLEGVSG</sequence>
<protein>
    <submittedName>
        <fullName evidence="2">Nitrile hydratase subunit beta</fullName>
    </submittedName>
</protein>
<dbReference type="Pfam" id="PF02211">
    <property type="entry name" value="NHase_beta_C"/>
    <property type="match status" value="1"/>
</dbReference>
<evidence type="ECO:0000259" key="1">
    <source>
        <dbReference type="Pfam" id="PF02211"/>
    </source>
</evidence>
<proteinExistence type="predicted"/>
<dbReference type="AlphaFoldDB" id="A0A2K9Z341"/>
<evidence type="ECO:0000313" key="3">
    <source>
        <dbReference type="Proteomes" id="UP000238523"/>
    </source>
</evidence>
<organism evidence="2 3">
    <name type="scientific">Rhizobium leguminosarum</name>
    <dbReference type="NCBI Taxonomy" id="384"/>
    <lineage>
        <taxon>Bacteria</taxon>
        <taxon>Pseudomonadati</taxon>
        <taxon>Pseudomonadota</taxon>
        <taxon>Alphaproteobacteria</taxon>
        <taxon>Hyphomicrobiales</taxon>
        <taxon>Rhizobiaceae</taxon>
        <taxon>Rhizobium/Agrobacterium group</taxon>
        <taxon>Rhizobium</taxon>
    </lineage>
</organism>
<name>A0A2K9Z341_RHILE</name>
<accession>A0A2K9Z341</accession>
<dbReference type="InterPro" id="IPR008990">
    <property type="entry name" value="Elect_transpt_acc-like_dom_sf"/>
</dbReference>
<reference evidence="2 3" key="1">
    <citation type="submission" date="2017-11" db="EMBL/GenBank/DDBJ databases">
        <title>Complete genome of Rhizobium leguminosarum Norway, an ineffective micro-symbiont.</title>
        <authorList>
            <person name="Hoffrichter A."/>
            <person name="Liang J."/>
            <person name="Brachmann A."/>
            <person name="Marin M."/>
        </authorList>
    </citation>
    <scope>NUCLEOTIDE SEQUENCE [LARGE SCALE GENOMIC DNA]</scope>
    <source>
        <strain evidence="2 3">Norway</strain>
    </source>
</reference>
<feature type="domain" description="Nitrile hydratase beta subunit" evidence="1">
    <location>
        <begin position="22"/>
        <end position="112"/>
    </location>
</feature>
<dbReference type="Gene3D" id="2.30.30.50">
    <property type="match status" value="1"/>
</dbReference>